<protein>
    <submittedName>
        <fullName evidence="2">Uncharacterized protein</fullName>
    </submittedName>
</protein>
<proteinExistence type="predicted"/>
<sequence length="321" mass="35566">MQGILRLMLVAVCYELSTARPRLKTVGRMTSEWPRSGLPQTGLLATLLQPKAGCPSPSNPLPPPCSLGLRCPEGMNPPLEASAPTTEARIFFTRSIKRFAKEKLWKAEQASWNMVTQGSHVRHHRHHRHLHQITRSRQVHQRFPNVPKTQNMLRKLRGGAFRTKRSATQDATVQYAGSREVKFRMEGPYALYLMPTPAGNSLRLSTQHANHACFRVHMFNSLADTGGGSVVMLEAHTGSYLQSNTSGFLSLVNSEAAAANVTQVDNKFFHLSSYTGDNTVKIKHINTDLHLQASENGVSLVTTDPLAADGMLFYEFSCSNT</sequence>
<dbReference type="InterPro" id="IPR008999">
    <property type="entry name" value="Actin-crosslinking"/>
</dbReference>
<feature type="chain" id="PRO_5022938475" evidence="1">
    <location>
        <begin position="20"/>
        <end position="321"/>
    </location>
</feature>
<gene>
    <name evidence="2" type="ORF">E2C01_031615</name>
</gene>
<evidence type="ECO:0000313" key="2">
    <source>
        <dbReference type="EMBL" id="MPC38113.1"/>
    </source>
</evidence>
<keyword evidence="3" id="KW-1185">Reference proteome</keyword>
<organism evidence="2 3">
    <name type="scientific">Portunus trituberculatus</name>
    <name type="common">Swimming crab</name>
    <name type="synonym">Neptunus trituberculatus</name>
    <dbReference type="NCBI Taxonomy" id="210409"/>
    <lineage>
        <taxon>Eukaryota</taxon>
        <taxon>Metazoa</taxon>
        <taxon>Ecdysozoa</taxon>
        <taxon>Arthropoda</taxon>
        <taxon>Crustacea</taxon>
        <taxon>Multicrustacea</taxon>
        <taxon>Malacostraca</taxon>
        <taxon>Eumalacostraca</taxon>
        <taxon>Eucarida</taxon>
        <taxon>Decapoda</taxon>
        <taxon>Pleocyemata</taxon>
        <taxon>Brachyura</taxon>
        <taxon>Eubrachyura</taxon>
        <taxon>Portunoidea</taxon>
        <taxon>Portunidae</taxon>
        <taxon>Portuninae</taxon>
        <taxon>Portunus</taxon>
    </lineage>
</organism>
<evidence type="ECO:0000256" key="1">
    <source>
        <dbReference type="SAM" id="SignalP"/>
    </source>
</evidence>
<reference evidence="2 3" key="1">
    <citation type="submission" date="2019-05" db="EMBL/GenBank/DDBJ databases">
        <title>Another draft genome of Portunus trituberculatus and its Hox gene families provides insights of decapod evolution.</title>
        <authorList>
            <person name="Jeong J.-H."/>
            <person name="Song I."/>
            <person name="Kim S."/>
            <person name="Choi T."/>
            <person name="Kim D."/>
            <person name="Ryu S."/>
            <person name="Kim W."/>
        </authorList>
    </citation>
    <scope>NUCLEOTIDE SEQUENCE [LARGE SCALE GENOMIC DNA]</scope>
    <source>
        <tissue evidence="2">Muscle</tissue>
    </source>
</reference>
<dbReference type="EMBL" id="VSRR010003980">
    <property type="protein sequence ID" value="MPC38113.1"/>
    <property type="molecule type" value="Genomic_DNA"/>
</dbReference>
<evidence type="ECO:0000313" key="3">
    <source>
        <dbReference type="Proteomes" id="UP000324222"/>
    </source>
</evidence>
<dbReference type="Proteomes" id="UP000324222">
    <property type="component" value="Unassembled WGS sequence"/>
</dbReference>
<comment type="caution">
    <text evidence="2">The sequence shown here is derived from an EMBL/GenBank/DDBJ whole genome shotgun (WGS) entry which is preliminary data.</text>
</comment>
<feature type="signal peptide" evidence="1">
    <location>
        <begin position="1"/>
        <end position="19"/>
    </location>
</feature>
<dbReference type="OrthoDB" id="6377273at2759"/>
<name>A0A5B7EZ21_PORTR</name>
<keyword evidence="1" id="KW-0732">Signal</keyword>
<accession>A0A5B7EZ21</accession>
<dbReference type="AlphaFoldDB" id="A0A5B7EZ21"/>
<dbReference type="SUPFAM" id="SSF50405">
    <property type="entry name" value="Actin-crosslinking proteins"/>
    <property type="match status" value="1"/>
</dbReference>